<comment type="caution">
    <text evidence="14">The sequence shown here is derived from an EMBL/GenBank/DDBJ whole genome shotgun (WGS) entry which is preliminary data.</text>
</comment>
<comment type="similarity">
    <text evidence="2">Belongs to the tyrosinase family.</text>
</comment>
<feature type="domain" description="Tyrosinase copper-binding" evidence="12">
    <location>
        <begin position="90"/>
        <end position="107"/>
    </location>
</feature>
<keyword evidence="5" id="KW-0560">Oxidoreductase</keyword>
<evidence type="ECO:0000256" key="10">
    <source>
        <dbReference type="ARBA" id="ARBA00048881"/>
    </source>
</evidence>
<dbReference type="InterPro" id="IPR016216">
    <property type="entry name" value="Monophenol_mOase_fun"/>
</dbReference>
<dbReference type="InterPro" id="IPR008922">
    <property type="entry name" value="Di-copper_centre_dom_sf"/>
</dbReference>
<dbReference type="Gene3D" id="2.60.310.20">
    <property type="match status" value="1"/>
</dbReference>
<protein>
    <recommendedName>
        <fullName evidence="3">tyrosinase</fullName>
        <ecNumber evidence="3">1.14.18.1</ecNumber>
    </recommendedName>
</protein>
<dbReference type="PRINTS" id="PR00092">
    <property type="entry name" value="TYROSINASE"/>
</dbReference>
<keyword evidence="6" id="KW-0186">Copper</keyword>
<dbReference type="InterPro" id="IPR041640">
    <property type="entry name" value="Tyrosinase_C"/>
</dbReference>
<dbReference type="GO" id="GO:0042438">
    <property type="term" value="P:melanin biosynthetic process"/>
    <property type="evidence" value="ECO:0007669"/>
    <property type="project" value="UniProtKB-KW"/>
</dbReference>
<evidence type="ECO:0000256" key="9">
    <source>
        <dbReference type="ARBA" id="ARBA00048233"/>
    </source>
</evidence>
<dbReference type="SUPFAM" id="SSF48056">
    <property type="entry name" value="Di-copper centre-containing domain"/>
    <property type="match status" value="1"/>
</dbReference>
<organism evidence="14 15">
    <name type="scientific">Paramarasmius palmivorus</name>
    <dbReference type="NCBI Taxonomy" id="297713"/>
    <lineage>
        <taxon>Eukaryota</taxon>
        <taxon>Fungi</taxon>
        <taxon>Dikarya</taxon>
        <taxon>Basidiomycota</taxon>
        <taxon>Agaricomycotina</taxon>
        <taxon>Agaricomycetes</taxon>
        <taxon>Agaricomycetidae</taxon>
        <taxon>Agaricales</taxon>
        <taxon>Marasmiineae</taxon>
        <taxon>Marasmiaceae</taxon>
        <taxon>Paramarasmius</taxon>
    </lineage>
</organism>
<dbReference type="PROSITE" id="PS00498">
    <property type="entry name" value="TYROSINASE_2"/>
    <property type="match status" value="1"/>
</dbReference>
<evidence type="ECO:0000256" key="2">
    <source>
        <dbReference type="ARBA" id="ARBA00009928"/>
    </source>
</evidence>
<evidence type="ECO:0000256" key="4">
    <source>
        <dbReference type="ARBA" id="ARBA00022723"/>
    </source>
</evidence>
<evidence type="ECO:0000256" key="7">
    <source>
        <dbReference type="ARBA" id="ARBA00023033"/>
    </source>
</evidence>
<dbReference type="InterPro" id="IPR002227">
    <property type="entry name" value="Tyrosinase_Cu-bd"/>
</dbReference>
<keyword evidence="8" id="KW-0470">Melanin biosynthesis</keyword>
<keyword evidence="7" id="KW-0503">Monooxygenase</keyword>
<evidence type="ECO:0000259" key="13">
    <source>
        <dbReference type="PROSITE" id="PS00498"/>
    </source>
</evidence>
<comment type="cofactor">
    <cofactor evidence="1">
        <name>Cu(2+)</name>
        <dbReference type="ChEBI" id="CHEBI:29036"/>
    </cofactor>
</comment>
<evidence type="ECO:0000256" key="1">
    <source>
        <dbReference type="ARBA" id="ARBA00001973"/>
    </source>
</evidence>
<name>A0AAW0DBD9_9AGAR</name>
<dbReference type="Pfam" id="PF00264">
    <property type="entry name" value="Tyrosinase"/>
    <property type="match status" value="1"/>
</dbReference>
<evidence type="ECO:0000313" key="14">
    <source>
        <dbReference type="EMBL" id="KAK7047817.1"/>
    </source>
</evidence>
<proteinExistence type="inferred from homology"/>
<evidence type="ECO:0000256" key="11">
    <source>
        <dbReference type="SAM" id="MobiDB-lite"/>
    </source>
</evidence>
<evidence type="ECO:0000256" key="5">
    <source>
        <dbReference type="ARBA" id="ARBA00023002"/>
    </source>
</evidence>
<dbReference type="Proteomes" id="UP001383192">
    <property type="component" value="Unassembled WGS sequence"/>
</dbReference>
<dbReference type="GO" id="GO:0004503">
    <property type="term" value="F:tyrosinase activity"/>
    <property type="evidence" value="ECO:0007669"/>
    <property type="project" value="UniProtKB-EC"/>
</dbReference>
<dbReference type="PANTHER" id="PTHR11474:SF76">
    <property type="entry name" value="SHKT DOMAIN-CONTAINING PROTEIN"/>
    <property type="match status" value="1"/>
</dbReference>
<dbReference type="GO" id="GO:0046872">
    <property type="term" value="F:metal ion binding"/>
    <property type="evidence" value="ECO:0007669"/>
    <property type="project" value="UniProtKB-KW"/>
</dbReference>
<dbReference type="PROSITE" id="PS00497">
    <property type="entry name" value="TYROSINASE_1"/>
    <property type="match status" value="1"/>
</dbReference>
<evidence type="ECO:0000256" key="8">
    <source>
        <dbReference type="ARBA" id="ARBA00023101"/>
    </source>
</evidence>
<evidence type="ECO:0000313" key="15">
    <source>
        <dbReference type="Proteomes" id="UP001383192"/>
    </source>
</evidence>
<dbReference type="InterPro" id="IPR050316">
    <property type="entry name" value="Tyrosinase/Hemocyanin"/>
</dbReference>
<keyword evidence="15" id="KW-1185">Reference proteome</keyword>
<feature type="region of interest" description="Disordered" evidence="11">
    <location>
        <begin position="439"/>
        <end position="458"/>
    </location>
</feature>
<evidence type="ECO:0000256" key="3">
    <source>
        <dbReference type="ARBA" id="ARBA00011906"/>
    </source>
</evidence>
<feature type="domain" description="Tyrosinase copper-binding" evidence="13">
    <location>
        <begin position="284"/>
        <end position="295"/>
    </location>
</feature>
<comment type="catalytic activity">
    <reaction evidence="10">
        <text>L-tyrosine + O2 = L-dopaquinone + H2O</text>
        <dbReference type="Rhea" id="RHEA:18117"/>
        <dbReference type="ChEBI" id="CHEBI:15377"/>
        <dbReference type="ChEBI" id="CHEBI:15379"/>
        <dbReference type="ChEBI" id="CHEBI:57924"/>
        <dbReference type="ChEBI" id="CHEBI:58315"/>
        <dbReference type="EC" id="1.14.18.1"/>
    </reaction>
</comment>
<dbReference type="Pfam" id="PF18132">
    <property type="entry name" value="Tyrosinase_C"/>
    <property type="match status" value="1"/>
</dbReference>
<evidence type="ECO:0000259" key="12">
    <source>
        <dbReference type="PROSITE" id="PS00497"/>
    </source>
</evidence>
<dbReference type="Gene3D" id="1.10.1280.10">
    <property type="entry name" value="Di-copper center containing domain from catechol oxidase"/>
    <property type="match status" value="1"/>
</dbReference>
<reference evidence="14 15" key="1">
    <citation type="submission" date="2024-01" db="EMBL/GenBank/DDBJ databases">
        <title>A draft genome for a cacao thread blight-causing isolate of Paramarasmius palmivorus.</title>
        <authorList>
            <person name="Baruah I.K."/>
            <person name="Bukari Y."/>
            <person name="Amoako-Attah I."/>
            <person name="Meinhardt L.W."/>
            <person name="Bailey B.A."/>
            <person name="Cohen S.P."/>
        </authorList>
    </citation>
    <scope>NUCLEOTIDE SEQUENCE [LARGE SCALE GENOMIC DNA]</scope>
    <source>
        <strain evidence="14 15">GH-12</strain>
    </source>
</reference>
<comment type="catalytic activity">
    <reaction evidence="9">
        <text>2 L-dopa + O2 = 2 L-dopaquinone + 2 H2O</text>
        <dbReference type="Rhea" id="RHEA:34287"/>
        <dbReference type="ChEBI" id="CHEBI:15377"/>
        <dbReference type="ChEBI" id="CHEBI:15379"/>
        <dbReference type="ChEBI" id="CHEBI:57504"/>
        <dbReference type="ChEBI" id="CHEBI:57924"/>
        <dbReference type="EC" id="1.14.18.1"/>
    </reaction>
</comment>
<evidence type="ECO:0000256" key="6">
    <source>
        <dbReference type="ARBA" id="ARBA00023008"/>
    </source>
</evidence>
<accession>A0AAW0DBD9</accession>
<dbReference type="EC" id="1.14.18.1" evidence="3"/>
<dbReference type="AlphaFoldDB" id="A0AAW0DBD9"/>
<dbReference type="PANTHER" id="PTHR11474">
    <property type="entry name" value="TYROSINASE FAMILY MEMBER"/>
    <property type="match status" value="1"/>
</dbReference>
<gene>
    <name evidence="14" type="ORF">VNI00_006145</name>
</gene>
<keyword evidence="4" id="KW-0479">Metal-binding</keyword>
<dbReference type="EMBL" id="JAYKXP010000018">
    <property type="protein sequence ID" value="KAK7047817.1"/>
    <property type="molecule type" value="Genomic_DNA"/>
</dbReference>
<sequence length="628" mass="69163">MSHFLVTGAEGGSTMGAAAPNRLEINDLIKDEAQFSLYIQALQRIYSGKSQNDVDSFFQVGGIHGLPYVPWNGSGQRPVDPRGWEGYCTHGDVLFPTFHRPYVFLIEQILQKAAIEIASTYTVDTARFQTAAENLRQPYWDWSRNSVPPSQVISDDQVTIIVADGSRKSVPNPLRRYTFHPIDPSFPRPYSLWSTTYRYPTSTTSQNPRENINALRNTLRSAQTQIRTKTYNLLTRVHTWPAFSNHTVGDGGSASNSLEAIHDEIHVEVGANGHMSDPAVAAFDPIFFLHHAQVDRLLSLWAALNPGVWVSPSTSENGTFTTRADTPVNKDSDLTPFWNTQSTYWTSANIIDTAQLGYTYPEFNGLNTSDPGSVQTAIARIVNQLYGGPIGNTIPRPMRSQFASLAATGESAKVDSKPQNENSAAAAFTSFAVVNPSNANNGPVSSGNGDAQPQVAQSMTLEESNEIWDWTARIRVKKYEIGCSFAVPLFLGDVSDNSEEWLTCNNFIGAYHAFVNGSVDLCANCRERRDLVIEGFVHLDDGIVRLSGLNSLEPSVVEPYLKRELHWRVMKASGEAIDFSAIPSLEVTVFATRLGLPTGSMFPVPQETRQCDDITFGQPCGSRQPPQA</sequence>
<dbReference type="PIRSF" id="PIRSF000340">
    <property type="entry name" value="MPO_fungal"/>
    <property type="match status" value="1"/>
</dbReference>